<dbReference type="Gramene" id="AET2Gv20206600.1">
    <property type="protein sequence ID" value="AET2Gv20206600.1"/>
    <property type="gene ID" value="AET2Gv20206600"/>
</dbReference>
<evidence type="ECO:0000313" key="2">
    <source>
        <dbReference type="Proteomes" id="UP000015105"/>
    </source>
</evidence>
<accession>A0A453AND4</accession>
<dbReference type="AlphaFoldDB" id="A0A453AND4"/>
<reference evidence="1" key="4">
    <citation type="submission" date="2019-03" db="UniProtKB">
        <authorList>
            <consortium name="EnsemblPlants"/>
        </authorList>
    </citation>
    <scope>IDENTIFICATION</scope>
</reference>
<reference evidence="1" key="5">
    <citation type="journal article" date="2021" name="G3 (Bethesda)">
        <title>Aegilops tauschii genome assembly Aet v5.0 features greater sequence contiguity and improved annotation.</title>
        <authorList>
            <person name="Wang L."/>
            <person name="Zhu T."/>
            <person name="Rodriguez J.C."/>
            <person name="Deal K.R."/>
            <person name="Dubcovsky J."/>
            <person name="McGuire P.E."/>
            <person name="Lux T."/>
            <person name="Spannagl M."/>
            <person name="Mayer K.F.X."/>
            <person name="Baldrich P."/>
            <person name="Meyers B.C."/>
            <person name="Huo N."/>
            <person name="Gu Y.Q."/>
            <person name="Zhou H."/>
            <person name="Devos K.M."/>
            <person name="Bennetzen J.L."/>
            <person name="Unver T."/>
            <person name="Budak H."/>
            <person name="Gulick P.J."/>
            <person name="Galiba G."/>
            <person name="Kalapos B."/>
            <person name="Nelson D.R."/>
            <person name="Li P."/>
            <person name="You F.M."/>
            <person name="Luo M.C."/>
            <person name="Dvorak J."/>
        </authorList>
    </citation>
    <scope>NUCLEOTIDE SEQUENCE [LARGE SCALE GENOMIC DNA]</scope>
    <source>
        <strain evidence="1">cv. AL8/78</strain>
    </source>
</reference>
<evidence type="ECO:0000313" key="1">
    <source>
        <dbReference type="EnsemblPlants" id="AET2Gv20206600.1"/>
    </source>
</evidence>
<reference evidence="1" key="3">
    <citation type="journal article" date="2017" name="Nature">
        <title>Genome sequence of the progenitor of the wheat D genome Aegilops tauschii.</title>
        <authorList>
            <person name="Luo M.C."/>
            <person name="Gu Y.Q."/>
            <person name="Puiu D."/>
            <person name="Wang H."/>
            <person name="Twardziok S.O."/>
            <person name="Deal K.R."/>
            <person name="Huo N."/>
            <person name="Zhu T."/>
            <person name="Wang L."/>
            <person name="Wang Y."/>
            <person name="McGuire P.E."/>
            <person name="Liu S."/>
            <person name="Long H."/>
            <person name="Ramasamy R.K."/>
            <person name="Rodriguez J.C."/>
            <person name="Van S.L."/>
            <person name="Yuan L."/>
            <person name="Wang Z."/>
            <person name="Xia Z."/>
            <person name="Xiao L."/>
            <person name="Anderson O.D."/>
            <person name="Ouyang S."/>
            <person name="Liang Y."/>
            <person name="Zimin A.V."/>
            <person name="Pertea G."/>
            <person name="Qi P."/>
            <person name="Bennetzen J.L."/>
            <person name="Dai X."/>
            <person name="Dawson M.W."/>
            <person name="Muller H.G."/>
            <person name="Kugler K."/>
            <person name="Rivarola-Duarte L."/>
            <person name="Spannagl M."/>
            <person name="Mayer K.F.X."/>
            <person name="Lu F.H."/>
            <person name="Bevan M.W."/>
            <person name="Leroy P."/>
            <person name="Li P."/>
            <person name="You F.M."/>
            <person name="Sun Q."/>
            <person name="Liu Z."/>
            <person name="Lyons E."/>
            <person name="Wicker T."/>
            <person name="Salzberg S.L."/>
            <person name="Devos K.M."/>
            <person name="Dvorak J."/>
        </authorList>
    </citation>
    <scope>NUCLEOTIDE SEQUENCE [LARGE SCALE GENOMIC DNA]</scope>
    <source>
        <strain evidence="1">cv. AL8/78</strain>
    </source>
</reference>
<dbReference type="EnsemblPlants" id="AET2Gv20206600.1">
    <property type="protein sequence ID" value="AET2Gv20206600.1"/>
    <property type="gene ID" value="AET2Gv20206600"/>
</dbReference>
<sequence>ELLLHSEAISARQWKDGNSVQLLLALVETCHQVSYTPRGIRSASPTPPSVFFFLDE</sequence>
<keyword evidence="2" id="KW-1185">Reference proteome</keyword>
<proteinExistence type="predicted"/>
<organism evidence="1 2">
    <name type="scientific">Aegilops tauschii subsp. strangulata</name>
    <name type="common">Goatgrass</name>
    <dbReference type="NCBI Taxonomy" id="200361"/>
    <lineage>
        <taxon>Eukaryota</taxon>
        <taxon>Viridiplantae</taxon>
        <taxon>Streptophyta</taxon>
        <taxon>Embryophyta</taxon>
        <taxon>Tracheophyta</taxon>
        <taxon>Spermatophyta</taxon>
        <taxon>Magnoliopsida</taxon>
        <taxon>Liliopsida</taxon>
        <taxon>Poales</taxon>
        <taxon>Poaceae</taxon>
        <taxon>BOP clade</taxon>
        <taxon>Pooideae</taxon>
        <taxon>Triticodae</taxon>
        <taxon>Triticeae</taxon>
        <taxon>Triticinae</taxon>
        <taxon>Aegilops</taxon>
    </lineage>
</organism>
<dbReference type="Proteomes" id="UP000015105">
    <property type="component" value="Chromosome 2D"/>
</dbReference>
<reference evidence="2" key="1">
    <citation type="journal article" date="2014" name="Science">
        <title>Ancient hybridizations among the ancestral genomes of bread wheat.</title>
        <authorList>
            <consortium name="International Wheat Genome Sequencing Consortium,"/>
            <person name="Marcussen T."/>
            <person name="Sandve S.R."/>
            <person name="Heier L."/>
            <person name="Spannagl M."/>
            <person name="Pfeifer M."/>
            <person name="Jakobsen K.S."/>
            <person name="Wulff B.B."/>
            <person name="Steuernagel B."/>
            <person name="Mayer K.F."/>
            <person name="Olsen O.A."/>
        </authorList>
    </citation>
    <scope>NUCLEOTIDE SEQUENCE [LARGE SCALE GENOMIC DNA]</scope>
    <source>
        <strain evidence="2">cv. AL8/78</strain>
    </source>
</reference>
<name>A0A453AND4_AEGTS</name>
<protein>
    <submittedName>
        <fullName evidence="1">Uncharacterized protein</fullName>
    </submittedName>
</protein>
<reference evidence="2" key="2">
    <citation type="journal article" date="2017" name="Nat. Plants">
        <title>The Aegilops tauschii genome reveals multiple impacts of transposons.</title>
        <authorList>
            <person name="Zhao G."/>
            <person name="Zou C."/>
            <person name="Li K."/>
            <person name="Wang K."/>
            <person name="Li T."/>
            <person name="Gao L."/>
            <person name="Zhang X."/>
            <person name="Wang H."/>
            <person name="Yang Z."/>
            <person name="Liu X."/>
            <person name="Jiang W."/>
            <person name="Mao L."/>
            <person name="Kong X."/>
            <person name="Jiao Y."/>
            <person name="Jia J."/>
        </authorList>
    </citation>
    <scope>NUCLEOTIDE SEQUENCE [LARGE SCALE GENOMIC DNA]</scope>
    <source>
        <strain evidence="2">cv. AL8/78</strain>
    </source>
</reference>